<proteinExistence type="predicted"/>
<keyword evidence="5" id="KW-0805">Transcription regulation</keyword>
<accession>A0ABR8N6J2</accession>
<dbReference type="EMBL" id="JACXZA010000009">
    <property type="protein sequence ID" value="MBD3922454.1"/>
    <property type="molecule type" value="Genomic_DNA"/>
</dbReference>
<dbReference type="Pfam" id="PF12833">
    <property type="entry name" value="HTH_18"/>
    <property type="match status" value="1"/>
</dbReference>
<dbReference type="PANTHER" id="PTHR42713">
    <property type="entry name" value="HISTIDINE KINASE-RELATED"/>
    <property type="match status" value="1"/>
</dbReference>
<evidence type="ECO:0000313" key="12">
    <source>
        <dbReference type="Proteomes" id="UP000609346"/>
    </source>
</evidence>
<keyword evidence="12" id="KW-1185">Reference proteome</keyword>
<evidence type="ECO:0000256" key="2">
    <source>
        <dbReference type="ARBA" id="ARBA00022490"/>
    </source>
</evidence>
<dbReference type="RefSeq" id="WP_191206758.1">
    <property type="nucleotide sequence ID" value="NZ_JACXZA010000009.1"/>
</dbReference>
<evidence type="ECO:0000256" key="7">
    <source>
        <dbReference type="ARBA" id="ARBA00023163"/>
    </source>
</evidence>
<dbReference type="SUPFAM" id="SSF52172">
    <property type="entry name" value="CheY-like"/>
    <property type="match status" value="1"/>
</dbReference>
<dbReference type="Pfam" id="PF00072">
    <property type="entry name" value="Response_reg"/>
    <property type="match status" value="1"/>
</dbReference>
<comment type="subcellular location">
    <subcellularLocation>
        <location evidence="1">Cytoplasm</location>
    </subcellularLocation>
</comment>
<comment type="caution">
    <text evidence="11">The sequence shown here is derived from an EMBL/GenBank/DDBJ whole genome shotgun (WGS) entry which is preliminary data.</text>
</comment>
<dbReference type="CDD" id="cd17536">
    <property type="entry name" value="REC_YesN-like"/>
    <property type="match status" value="1"/>
</dbReference>
<keyword evidence="7" id="KW-0804">Transcription</keyword>
<evidence type="ECO:0000256" key="5">
    <source>
        <dbReference type="ARBA" id="ARBA00023015"/>
    </source>
</evidence>
<dbReference type="InterPro" id="IPR009057">
    <property type="entry name" value="Homeodomain-like_sf"/>
</dbReference>
<keyword evidence="2" id="KW-0963">Cytoplasm</keyword>
<evidence type="ECO:0000313" key="11">
    <source>
        <dbReference type="EMBL" id="MBD3922454.1"/>
    </source>
</evidence>
<evidence type="ECO:0000256" key="1">
    <source>
        <dbReference type="ARBA" id="ARBA00004496"/>
    </source>
</evidence>
<name>A0ABR8N6J2_9BACL</name>
<evidence type="ECO:0000259" key="10">
    <source>
        <dbReference type="PROSITE" id="PS50110"/>
    </source>
</evidence>
<evidence type="ECO:0000256" key="3">
    <source>
        <dbReference type="ARBA" id="ARBA00022553"/>
    </source>
</evidence>
<evidence type="ECO:0000259" key="9">
    <source>
        <dbReference type="PROSITE" id="PS01124"/>
    </source>
</evidence>
<feature type="domain" description="HTH araC/xylS-type" evidence="9">
    <location>
        <begin position="302"/>
        <end position="400"/>
    </location>
</feature>
<keyword evidence="4" id="KW-0902">Two-component regulatory system</keyword>
<keyword evidence="6" id="KW-0238">DNA-binding</keyword>
<dbReference type="SUPFAM" id="SSF46689">
    <property type="entry name" value="Homeodomain-like"/>
    <property type="match status" value="2"/>
</dbReference>
<evidence type="ECO:0000256" key="6">
    <source>
        <dbReference type="ARBA" id="ARBA00023125"/>
    </source>
</evidence>
<protein>
    <submittedName>
        <fullName evidence="11">Response regulator</fullName>
    </submittedName>
</protein>
<dbReference type="SMART" id="SM00448">
    <property type="entry name" value="REC"/>
    <property type="match status" value="1"/>
</dbReference>
<dbReference type="PROSITE" id="PS50110">
    <property type="entry name" value="RESPONSE_REGULATORY"/>
    <property type="match status" value="1"/>
</dbReference>
<dbReference type="SMART" id="SM00342">
    <property type="entry name" value="HTH_ARAC"/>
    <property type="match status" value="1"/>
</dbReference>
<dbReference type="InterPro" id="IPR011006">
    <property type="entry name" value="CheY-like_superfamily"/>
</dbReference>
<evidence type="ECO:0000256" key="4">
    <source>
        <dbReference type="ARBA" id="ARBA00023012"/>
    </source>
</evidence>
<evidence type="ECO:0000256" key="8">
    <source>
        <dbReference type="PROSITE-ProRule" id="PRU00169"/>
    </source>
</evidence>
<dbReference type="InterPro" id="IPR001789">
    <property type="entry name" value="Sig_transdc_resp-reg_receiver"/>
</dbReference>
<feature type="modified residue" description="4-aspartylphosphate" evidence="8">
    <location>
        <position position="56"/>
    </location>
</feature>
<keyword evidence="3 8" id="KW-0597">Phosphoprotein</keyword>
<reference evidence="11 12" key="1">
    <citation type="submission" date="2020-09" db="EMBL/GenBank/DDBJ databases">
        <title>Paenibacillus sp. strain PR3 16S rRNA gene Genome sequencing and assembly.</title>
        <authorList>
            <person name="Kim J."/>
        </authorList>
    </citation>
    <scope>NUCLEOTIDE SEQUENCE [LARGE SCALE GENOMIC DNA]</scope>
    <source>
        <strain evidence="11 12">PR3</strain>
    </source>
</reference>
<dbReference type="Gene3D" id="1.10.10.60">
    <property type="entry name" value="Homeodomain-like"/>
    <property type="match status" value="2"/>
</dbReference>
<dbReference type="InterPro" id="IPR051552">
    <property type="entry name" value="HptR"/>
</dbReference>
<sequence length="410" mass="45795">MKLKVMLVDDELLVRLGIKSLIDWENHNFEFIGDAADGEKALELMERQVPDILLTDIVMPRMDGLALIEAVKQRYPRMLVIVLSSHNEFDYVRKAMKLGARDYLLKTSLKPSELLDLLVEAAQKLAADHTTLSSTQSSIPAVDDRRSRMTHKLLHLLKGVNDDEAVSMANEDKVEELPCGRVLLVLRAKRIRDGAIEQSAARLLEHLIESELDGVLDSRPVAIRDNELAALLVASPDGGSGLDPDRVVEQLENAAGRLLGLSLQAQTSSELASWKEAAEFYEAAQAALSDSGMREPSREDIKRLIDHMKINIAQDFSLKQAADMINMSESYLSTIFKKETGLGFTDWINAMRVEEAARYLEHSSLPSYSIAEKVGYENINYFGRIFKKLKGVSPQKYRAQRQGNANADES</sequence>
<dbReference type="PROSITE" id="PS01124">
    <property type="entry name" value="HTH_ARAC_FAMILY_2"/>
    <property type="match status" value="1"/>
</dbReference>
<dbReference type="Gene3D" id="3.40.50.2300">
    <property type="match status" value="1"/>
</dbReference>
<gene>
    <name evidence="11" type="ORF">H8B09_27120</name>
</gene>
<feature type="domain" description="Response regulatory" evidence="10">
    <location>
        <begin position="4"/>
        <end position="121"/>
    </location>
</feature>
<dbReference type="Proteomes" id="UP000609346">
    <property type="component" value="Unassembled WGS sequence"/>
</dbReference>
<organism evidence="11 12">
    <name type="scientific">Paenibacillus terricola</name>
    <dbReference type="NCBI Taxonomy" id="2763503"/>
    <lineage>
        <taxon>Bacteria</taxon>
        <taxon>Bacillati</taxon>
        <taxon>Bacillota</taxon>
        <taxon>Bacilli</taxon>
        <taxon>Bacillales</taxon>
        <taxon>Paenibacillaceae</taxon>
        <taxon>Paenibacillus</taxon>
    </lineage>
</organism>
<dbReference type="PANTHER" id="PTHR42713:SF3">
    <property type="entry name" value="TRANSCRIPTIONAL REGULATORY PROTEIN HPTR"/>
    <property type="match status" value="1"/>
</dbReference>
<dbReference type="InterPro" id="IPR018060">
    <property type="entry name" value="HTH_AraC"/>
</dbReference>